<proteinExistence type="predicted"/>
<organism evidence="1 2">
    <name type="scientific">Ranitomeya imitator</name>
    <name type="common">mimic poison frog</name>
    <dbReference type="NCBI Taxonomy" id="111125"/>
    <lineage>
        <taxon>Eukaryota</taxon>
        <taxon>Metazoa</taxon>
        <taxon>Chordata</taxon>
        <taxon>Craniata</taxon>
        <taxon>Vertebrata</taxon>
        <taxon>Euteleostomi</taxon>
        <taxon>Amphibia</taxon>
        <taxon>Batrachia</taxon>
        <taxon>Anura</taxon>
        <taxon>Neobatrachia</taxon>
        <taxon>Hyloidea</taxon>
        <taxon>Dendrobatidae</taxon>
        <taxon>Dendrobatinae</taxon>
        <taxon>Ranitomeya</taxon>
    </lineage>
</organism>
<name>A0ABN9LQK4_9NEOB</name>
<reference evidence="1" key="1">
    <citation type="submission" date="2023-07" db="EMBL/GenBank/DDBJ databases">
        <authorList>
            <person name="Stuckert A."/>
        </authorList>
    </citation>
    <scope>NUCLEOTIDE SEQUENCE</scope>
</reference>
<accession>A0ABN9LQK4</accession>
<evidence type="ECO:0000313" key="1">
    <source>
        <dbReference type="EMBL" id="CAJ0943490.1"/>
    </source>
</evidence>
<feature type="non-terminal residue" evidence="1">
    <location>
        <position position="165"/>
    </location>
</feature>
<keyword evidence="2" id="KW-1185">Reference proteome</keyword>
<sequence length="165" mass="18456">MVLNVSTRQVKLRLPMVLNVQSEAGKAASTMVLNVQSEAVSILGTMFQMVERTSVDMNHYVVAEFVGLCGLGTVSSLLSWSLSGLNMLIAMITNSVQKIEDDADVDWKICSSRSLNCIMFIFERSNRGVVEGSFGRGTSYRCRDQSLVQRYIDTARREFEEAKRK</sequence>
<comment type="caution">
    <text evidence="1">The sequence shown here is derived from an EMBL/GenBank/DDBJ whole genome shotgun (WGS) entry which is preliminary data.</text>
</comment>
<protein>
    <submittedName>
        <fullName evidence="1">Uncharacterized protein</fullName>
    </submittedName>
</protein>
<dbReference type="Proteomes" id="UP001176940">
    <property type="component" value="Unassembled WGS sequence"/>
</dbReference>
<evidence type="ECO:0000313" key="2">
    <source>
        <dbReference type="Proteomes" id="UP001176940"/>
    </source>
</evidence>
<dbReference type="EMBL" id="CAUEEQ010021243">
    <property type="protein sequence ID" value="CAJ0943490.1"/>
    <property type="molecule type" value="Genomic_DNA"/>
</dbReference>
<gene>
    <name evidence="1" type="ORF">RIMI_LOCUS9995324</name>
</gene>